<protein>
    <submittedName>
        <fullName evidence="1">Uncharacterized protein</fullName>
    </submittedName>
</protein>
<evidence type="ECO:0000313" key="2">
    <source>
        <dbReference type="Proteomes" id="UP000606490"/>
    </source>
</evidence>
<organism evidence="1 2">
    <name type="scientific">Belnapia mucosa</name>
    <dbReference type="NCBI Taxonomy" id="2804532"/>
    <lineage>
        <taxon>Bacteria</taxon>
        <taxon>Pseudomonadati</taxon>
        <taxon>Pseudomonadota</taxon>
        <taxon>Alphaproteobacteria</taxon>
        <taxon>Acetobacterales</taxon>
        <taxon>Roseomonadaceae</taxon>
        <taxon>Belnapia</taxon>
    </lineage>
</organism>
<dbReference type="EMBL" id="JAEUXJ010000021">
    <property type="protein sequence ID" value="MBL6458896.1"/>
    <property type="molecule type" value="Genomic_DNA"/>
</dbReference>
<accession>A0ABS1VB39</accession>
<proteinExistence type="predicted"/>
<dbReference type="RefSeq" id="WP_202828636.1">
    <property type="nucleotide sequence ID" value="NZ_JAEUXJ010000021.1"/>
</dbReference>
<name>A0ABS1VB39_9PROT</name>
<dbReference type="Proteomes" id="UP000606490">
    <property type="component" value="Unassembled WGS sequence"/>
</dbReference>
<gene>
    <name evidence="1" type="ORF">JMJ55_26565</name>
</gene>
<keyword evidence="2" id="KW-1185">Reference proteome</keyword>
<sequence>MSERGDRHGAERERYDAAYLERQADRLSDPLLAVGSPLSPGIGGEVVSADPETPSLYQNEVRQPPDLLAAEATEHRLALTGKVSGPALTLALEMTESIGAENAVERNLAHQIAVMHELGLTLAARASGFAVDVKTWAPEQRQQVQSIEAARMARAAARALEASQRGMLTLERLRNGGQQVVTVQYVNVQEGGAAVVAGRMDRGEGRK</sequence>
<reference evidence="1 2" key="1">
    <citation type="submission" date="2021-01" db="EMBL/GenBank/DDBJ databases">
        <title>Belnapia mucosa sp. nov. and Belnapia arida sp. nov., isolated from the Tabernas Desert (Almeria, Spain).</title>
        <authorList>
            <person name="Molina-Menor E."/>
            <person name="Vidal-Verdu A."/>
            <person name="Calonge A."/>
            <person name="Satari L."/>
            <person name="Pereto Magraner J."/>
            <person name="Porcar Miralles M."/>
        </authorList>
    </citation>
    <scope>NUCLEOTIDE SEQUENCE [LARGE SCALE GENOMIC DNA]</scope>
    <source>
        <strain evidence="1 2">T6</strain>
    </source>
</reference>
<comment type="caution">
    <text evidence="1">The sequence shown here is derived from an EMBL/GenBank/DDBJ whole genome shotgun (WGS) entry which is preliminary data.</text>
</comment>
<evidence type="ECO:0000313" key="1">
    <source>
        <dbReference type="EMBL" id="MBL6458896.1"/>
    </source>
</evidence>